<organism evidence="1 2">
    <name type="scientific">Dryococelus australis</name>
    <dbReference type="NCBI Taxonomy" id="614101"/>
    <lineage>
        <taxon>Eukaryota</taxon>
        <taxon>Metazoa</taxon>
        <taxon>Ecdysozoa</taxon>
        <taxon>Arthropoda</taxon>
        <taxon>Hexapoda</taxon>
        <taxon>Insecta</taxon>
        <taxon>Pterygota</taxon>
        <taxon>Neoptera</taxon>
        <taxon>Polyneoptera</taxon>
        <taxon>Phasmatodea</taxon>
        <taxon>Verophasmatodea</taxon>
        <taxon>Anareolatae</taxon>
        <taxon>Phasmatidae</taxon>
        <taxon>Eurycanthinae</taxon>
        <taxon>Dryococelus</taxon>
    </lineage>
</organism>
<keyword evidence="2" id="KW-1185">Reference proteome</keyword>
<evidence type="ECO:0000313" key="1">
    <source>
        <dbReference type="EMBL" id="KAJ8870633.1"/>
    </source>
</evidence>
<sequence length="481" mass="53525">MPQCGTNKYETALFCGRRIKVRASEAPDAGMMQDATPRHVLSHIAMATPHHRVDEYTHPRDSTFDVGSSLIKLWSRAKPNSSWYQRDENLTRAVCDARMWVRPEKCTRRVASARCARNWTFGRMKRKKFNPGLTIPQFSNDLRALTCTPTPTFQHSPAVETLACRRLVSSAVVSPLRSCPTLHPTLPYNRTSARWLPQRHVRDISPNITLHRGAYTGLSICLTNTGLPDHRKAVLYVPYCMGFADNIIQYERRTELLIQETLPPLGTKVAERLARSPPTKVNRVQSPAGRCRWSAGFLGVLPFPPPLHSGAAPYSLQSSSSALKTSLLRTAEISPRGNEINFSAYATGSYISVCGRACGTKPAAETPAPTSPPPPFFFPVVASREAVRDIRSMVELQLMRRECSSIGIQGPVGWGYPGENPLTSGMRKPGNRNRSGERALCLIGYWMSVGQRVGYHALIGEHVPITLFHWRVRLELAEQAS</sequence>
<evidence type="ECO:0000313" key="2">
    <source>
        <dbReference type="Proteomes" id="UP001159363"/>
    </source>
</evidence>
<name>A0ABQ9GEB0_9NEOP</name>
<dbReference type="EMBL" id="JARBHB010000013">
    <property type="protein sequence ID" value="KAJ8870633.1"/>
    <property type="molecule type" value="Genomic_DNA"/>
</dbReference>
<proteinExistence type="predicted"/>
<gene>
    <name evidence="1" type="ORF">PR048_029656</name>
</gene>
<protein>
    <submittedName>
        <fullName evidence="1">Uncharacterized protein</fullName>
    </submittedName>
</protein>
<reference evidence="1 2" key="1">
    <citation type="submission" date="2023-02" db="EMBL/GenBank/DDBJ databases">
        <title>LHISI_Scaffold_Assembly.</title>
        <authorList>
            <person name="Stuart O.P."/>
            <person name="Cleave R."/>
            <person name="Magrath M.J.L."/>
            <person name="Mikheyev A.S."/>
        </authorList>
    </citation>
    <scope>NUCLEOTIDE SEQUENCE [LARGE SCALE GENOMIC DNA]</scope>
    <source>
        <strain evidence="1">Daus_M_001</strain>
        <tissue evidence="1">Leg muscle</tissue>
    </source>
</reference>
<dbReference type="Proteomes" id="UP001159363">
    <property type="component" value="Chromosome 12"/>
</dbReference>
<comment type="caution">
    <text evidence="1">The sequence shown here is derived from an EMBL/GenBank/DDBJ whole genome shotgun (WGS) entry which is preliminary data.</text>
</comment>
<accession>A0ABQ9GEB0</accession>